<dbReference type="EMBL" id="CP089278">
    <property type="protein sequence ID" value="USP79613.1"/>
    <property type="molecule type" value="Genomic_DNA"/>
</dbReference>
<dbReference type="Proteomes" id="UP001056012">
    <property type="component" value="Chromosome 5"/>
</dbReference>
<reference evidence="2" key="1">
    <citation type="submission" date="2021-12" db="EMBL/GenBank/DDBJ databases">
        <title>Curvularia clavata genome.</title>
        <authorList>
            <person name="Cao Y."/>
        </authorList>
    </citation>
    <scope>NUCLEOTIDE SEQUENCE</scope>
    <source>
        <strain evidence="2">Yc1106</strain>
    </source>
</reference>
<organism evidence="2 3">
    <name type="scientific">Curvularia clavata</name>
    <dbReference type="NCBI Taxonomy" id="95742"/>
    <lineage>
        <taxon>Eukaryota</taxon>
        <taxon>Fungi</taxon>
        <taxon>Dikarya</taxon>
        <taxon>Ascomycota</taxon>
        <taxon>Pezizomycotina</taxon>
        <taxon>Dothideomycetes</taxon>
        <taxon>Pleosporomycetidae</taxon>
        <taxon>Pleosporales</taxon>
        <taxon>Pleosporineae</taxon>
        <taxon>Pleosporaceae</taxon>
        <taxon>Curvularia</taxon>
    </lineage>
</organism>
<evidence type="ECO:0000313" key="3">
    <source>
        <dbReference type="Proteomes" id="UP001056012"/>
    </source>
</evidence>
<dbReference type="OrthoDB" id="3690040at2759"/>
<keyword evidence="3" id="KW-1185">Reference proteome</keyword>
<feature type="region of interest" description="Disordered" evidence="1">
    <location>
        <begin position="1"/>
        <end position="22"/>
    </location>
</feature>
<gene>
    <name evidence="2" type="ORF">yc1106_06887</name>
</gene>
<dbReference type="AlphaFoldDB" id="A0A9Q9DTA5"/>
<dbReference type="VEuPathDB" id="FungiDB:yc1106_06887"/>
<accession>A0A9Q9DTA5</accession>
<name>A0A9Q9DTA5_CURCL</name>
<feature type="compositionally biased region" description="Polar residues" evidence="1">
    <location>
        <begin position="8"/>
        <end position="20"/>
    </location>
</feature>
<sequence length="206" mass="22761">MPKHAHSESNTTPTNESEYNVDSDVFRPTKRCTPSTAPCVNTDQGCTLPLTHENLRVHTCSESLGRSSQRPQQPVDTSSGISGSMSARSGSPTRNAWDTLATLRAYRIEVDTNRELPADLKNHLDTVLARKRHGSRSPNASRVLQHRLAASLDNETTGIRRLEPLLLFAGEDDPSAIYPVPMISSKLNFNLSRDFLPLAPPRVESY</sequence>
<feature type="region of interest" description="Disordered" evidence="1">
    <location>
        <begin position="61"/>
        <end position="94"/>
    </location>
</feature>
<protein>
    <submittedName>
        <fullName evidence="2">Uncharacterized protein</fullName>
    </submittedName>
</protein>
<proteinExistence type="predicted"/>
<feature type="compositionally biased region" description="Low complexity" evidence="1">
    <location>
        <begin position="78"/>
        <end position="91"/>
    </location>
</feature>
<evidence type="ECO:0000313" key="2">
    <source>
        <dbReference type="EMBL" id="USP79613.1"/>
    </source>
</evidence>
<feature type="compositionally biased region" description="Polar residues" evidence="1">
    <location>
        <begin position="61"/>
        <end position="77"/>
    </location>
</feature>
<evidence type="ECO:0000256" key="1">
    <source>
        <dbReference type="SAM" id="MobiDB-lite"/>
    </source>
</evidence>